<dbReference type="Proteomes" id="UP001597467">
    <property type="component" value="Unassembled WGS sequence"/>
</dbReference>
<evidence type="ECO:0000313" key="2">
    <source>
        <dbReference type="EMBL" id="MFD2541180.1"/>
    </source>
</evidence>
<evidence type="ECO:0000256" key="1">
    <source>
        <dbReference type="SAM" id="Phobius"/>
    </source>
</evidence>
<keyword evidence="1" id="KW-0812">Transmembrane</keyword>
<dbReference type="Gene3D" id="1.25.40.10">
    <property type="entry name" value="Tetratricopeptide repeat domain"/>
    <property type="match status" value="1"/>
</dbReference>
<dbReference type="Pfam" id="PF13174">
    <property type="entry name" value="TPR_6"/>
    <property type="match status" value="1"/>
</dbReference>
<organism evidence="2 3">
    <name type="scientific">Lacinutrix gracilariae</name>
    <dbReference type="NCBI Taxonomy" id="1747198"/>
    <lineage>
        <taxon>Bacteria</taxon>
        <taxon>Pseudomonadati</taxon>
        <taxon>Bacteroidota</taxon>
        <taxon>Flavobacteriia</taxon>
        <taxon>Flavobacteriales</taxon>
        <taxon>Flavobacteriaceae</taxon>
        <taxon>Lacinutrix</taxon>
    </lineage>
</organism>
<evidence type="ECO:0000313" key="3">
    <source>
        <dbReference type="Proteomes" id="UP001597467"/>
    </source>
</evidence>
<protein>
    <submittedName>
        <fullName evidence="2">Tol-pal system YbgF family protein</fullName>
    </submittedName>
</protein>
<dbReference type="EMBL" id="JBHULM010000004">
    <property type="protein sequence ID" value="MFD2541180.1"/>
    <property type="molecule type" value="Genomic_DNA"/>
</dbReference>
<keyword evidence="3" id="KW-1185">Reference proteome</keyword>
<feature type="transmembrane region" description="Helical" evidence="1">
    <location>
        <begin position="51"/>
        <end position="69"/>
    </location>
</feature>
<dbReference type="SUPFAM" id="SSF48452">
    <property type="entry name" value="TPR-like"/>
    <property type="match status" value="1"/>
</dbReference>
<dbReference type="Pfam" id="PF13432">
    <property type="entry name" value="TPR_16"/>
    <property type="match status" value="1"/>
</dbReference>
<dbReference type="InterPro" id="IPR019734">
    <property type="entry name" value="TPR_rpt"/>
</dbReference>
<gene>
    <name evidence="2" type="ORF">ACFSSB_02515</name>
</gene>
<keyword evidence="1" id="KW-0472">Membrane</keyword>
<sequence>MATYKKRGYKPKTKEEVEHVEDENSTTAEVFNTLDETASKTEDWVVKNQKYIFVIIGVVAVGVLGYLGYKEFVAKPAQTEAMNDMFQAQKYYNEAVTGTDKDSLFNLALNGGEGKYGMLDIISEHSGTEAANLANYYTGMAYLNMKDYKNAVSYLSDYTGEDEATGPIAKGAIGDAFVQLNQKEDALGYYVQAAEMRKNELTTPMYLYKAGIIALDLGKAGEALKYFTTIKEEYPSATEATNIDVFIGKAEVLANK</sequence>
<dbReference type="InterPro" id="IPR011990">
    <property type="entry name" value="TPR-like_helical_dom_sf"/>
</dbReference>
<keyword evidence="1" id="KW-1133">Transmembrane helix</keyword>
<accession>A0ABW5K0E9</accession>
<name>A0ABW5K0E9_9FLAO</name>
<comment type="caution">
    <text evidence="2">The sequence shown here is derived from an EMBL/GenBank/DDBJ whole genome shotgun (WGS) entry which is preliminary data.</text>
</comment>
<proteinExistence type="predicted"/>
<reference evidence="3" key="1">
    <citation type="journal article" date="2019" name="Int. J. Syst. Evol. Microbiol.">
        <title>The Global Catalogue of Microorganisms (GCM) 10K type strain sequencing project: providing services to taxonomists for standard genome sequencing and annotation.</title>
        <authorList>
            <consortium name="The Broad Institute Genomics Platform"/>
            <consortium name="The Broad Institute Genome Sequencing Center for Infectious Disease"/>
            <person name="Wu L."/>
            <person name="Ma J."/>
        </authorList>
    </citation>
    <scope>NUCLEOTIDE SEQUENCE [LARGE SCALE GENOMIC DNA]</scope>
    <source>
        <strain evidence="3">KCTC 42808</strain>
    </source>
</reference>
<dbReference type="RefSeq" id="WP_379900611.1">
    <property type="nucleotide sequence ID" value="NZ_JBHULM010000004.1"/>
</dbReference>